<dbReference type="PROSITE" id="PS51819">
    <property type="entry name" value="VOC"/>
    <property type="match status" value="1"/>
</dbReference>
<organism evidence="3 4">
    <name type="scientific">Pantoea rodasii</name>
    <dbReference type="NCBI Taxonomy" id="1076549"/>
    <lineage>
        <taxon>Bacteria</taxon>
        <taxon>Pseudomonadati</taxon>
        <taxon>Pseudomonadota</taxon>
        <taxon>Gammaproteobacteria</taxon>
        <taxon>Enterobacterales</taxon>
        <taxon>Erwiniaceae</taxon>
        <taxon>Pantoea</taxon>
    </lineage>
</organism>
<dbReference type="PANTHER" id="PTHR36113">
    <property type="entry name" value="LYASE, PUTATIVE-RELATED-RELATED"/>
    <property type="match status" value="1"/>
</dbReference>
<keyword evidence="1" id="KW-0479">Metal-binding</keyword>
<name>A0A0B1R188_9GAMM</name>
<accession>A0A0B1R188</accession>
<dbReference type="InterPro" id="IPR037523">
    <property type="entry name" value="VOC_core"/>
</dbReference>
<evidence type="ECO:0000256" key="1">
    <source>
        <dbReference type="ARBA" id="ARBA00022723"/>
    </source>
</evidence>
<dbReference type="SUPFAM" id="SSF54593">
    <property type="entry name" value="Glyoxalase/Bleomycin resistance protein/Dihydroxybiphenyl dioxygenase"/>
    <property type="match status" value="1"/>
</dbReference>
<dbReference type="GO" id="GO:0004462">
    <property type="term" value="F:lactoylglutathione lyase activity"/>
    <property type="evidence" value="ECO:0007669"/>
    <property type="project" value="InterPro"/>
</dbReference>
<dbReference type="PROSITE" id="PS00934">
    <property type="entry name" value="GLYOXALASE_I_1"/>
    <property type="match status" value="1"/>
</dbReference>
<dbReference type="InterPro" id="IPR004360">
    <property type="entry name" value="Glyas_Fos-R_dOase_dom"/>
</dbReference>
<proteinExistence type="predicted"/>
<dbReference type="AlphaFoldDB" id="A0A0B1R188"/>
<feature type="domain" description="VOC" evidence="2">
    <location>
        <begin position="4"/>
        <end position="112"/>
    </location>
</feature>
<dbReference type="RefSeq" id="WP_039334449.1">
    <property type="nucleotide sequence ID" value="NZ_JTJJ01000085.1"/>
</dbReference>
<dbReference type="Proteomes" id="UP000030853">
    <property type="component" value="Unassembled WGS sequence"/>
</dbReference>
<dbReference type="InterPro" id="IPR051332">
    <property type="entry name" value="Fosfomycin_Res_Enzymes"/>
</dbReference>
<dbReference type="Gene3D" id="3.10.180.10">
    <property type="entry name" value="2,3-Dihydroxybiphenyl 1,2-Dioxygenase, domain 1"/>
    <property type="match status" value="1"/>
</dbReference>
<dbReference type="InterPro" id="IPR018146">
    <property type="entry name" value="Glyoxalase_1_CS"/>
</dbReference>
<dbReference type="PANTHER" id="PTHR36113:SF6">
    <property type="entry name" value="FOSFOMYCIN RESISTANCE PROTEIN FOSX"/>
    <property type="match status" value="1"/>
</dbReference>
<protein>
    <submittedName>
        <fullName evidence="3">Glutathione transferase</fullName>
    </submittedName>
</protein>
<dbReference type="InterPro" id="IPR029068">
    <property type="entry name" value="Glyas_Bleomycin-R_OHBP_Dase"/>
</dbReference>
<dbReference type="GO" id="GO:0016740">
    <property type="term" value="F:transferase activity"/>
    <property type="evidence" value="ECO:0007669"/>
    <property type="project" value="UniProtKB-KW"/>
</dbReference>
<dbReference type="Pfam" id="PF00903">
    <property type="entry name" value="Glyoxalase"/>
    <property type="match status" value="1"/>
</dbReference>
<dbReference type="EMBL" id="JTJJ01000085">
    <property type="protein sequence ID" value="KHJ66394.1"/>
    <property type="molecule type" value="Genomic_DNA"/>
</dbReference>
<reference evidence="3 4" key="1">
    <citation type="submission" date="2014-11" db="EMBL/GenBank/DDBJ databases">
        <title>Genome sequencing of Pantoea rodasii ND03.</title>
        <authorList>
            <person name="Muhamad Yunos N.Y."/>
            <person name="Chan K.-G."/>
        </authorList>
    </citation>
    <scope>NUCLEOTIDE SEQUENCE [LARGE SCALE GENOMIC DNA]</scope>
    <source>
        <strain evidence="3 4">ND03</strain>
    </source>
</reference>
<keyword evidence="3" id="KW-0808">Transferase</keyword>
<sequence>MLTGLNHITLAVSDLTNSLNFYIETLGFAPKAKWDHGAYLALGDLWLCLSVDSVAVGGDYTHYAFSISGEAFDGFAARLRASGVKEWKTNKSEGKSIYLLDPDGHKLEIHDGDLESRLSACRIKPYQGMVFFD</sequence>
<comment type="caution">
    <text evidence="3">The sequence shown here is derived from an EMBL/GenBank/DDBJ whole genome shotgun (WGS) entry which is preliminary data.</text>
</comment>
<evidence type="ECO:0000259" key="2">
    <source>
        <dbReference type="PROSITE" id="PS51819"/>
    </source>
</evidence>
<dbReference type="GO" id="GO:0046872">
    <property type="term" value="F:metal ion binding"/>
    <property type="evidence" value="ECO:0007669"/>
    <property type="project" value="UniProtKB-KW"/>
</dbReference>
<evidence type="ECO:0000313" key="3">
    <source>
        <dbReference type="EMBL" id="KHJ66394.1"/>
    </source>
</evidence>
<gene>
    <name evidence="3" type="ORF">QU24_19505</name>
</gene>
<evidence type="ECO:0000313" key="4">
    <source>
        <dbReference type="Proteomes" id="UP000030853"/>
    </source>
</evidence>
<dbReference type="NCBIfam" id="NF000496">
    <property type="entry name" value="Fos_GSH"/>
    <property type="match status" value="1"/>
</dbReference>